<dbReference type="InterPro" id="IPR042188">
    <property type="entry name" value="MmgE/PrpD_sf_2"/>
</dbReference>
<dbReference type="SUPFAM" id="SSF103378">
    <property type="entry name" value="2-methylcitrate dehydratase PrpD"/>
    <property type="match status" value="1"/>
</dbReference>
<evidence type="ECO:0000256" key="1">
    <source>
        <dbReference type="ARBA" id="ARBA00006174"/>
    </source>
</evidence>
<organism evidence="3 4">
    <name type="scientific">Thermohalobaculum xanthum</name>
    <dbReference type="NCBI Taxonomy" id="2753746"/>
    <lineage>
        <taxon>Bacteria</taxon>
        <taxon>Pseudomonadati</taxon>
        <taxon>Pseudomonadota</taxon>
        <taxon>Alphaproteobacteria</taxon>
        <taxon>Rhodobacterales</taxon>
        <taxon>Paracoccaceae</taxon>
        <taxon>Thermohalobaculum</taxon>
    </lineage>
</organism>
<proteinExistence type="inferred from homology"/>
<reference evidence="3" key="1">
    <citation type="submission" date="2020-12" db="EMBL/GenBank/DDBJ databases">
        <title>Bacterial taxonomy.</title>
        <authorList>
            <person name="Pan X."/>
        </authorList>
    </citation>
    <scope>NUCLEOTIDE SEQUENCE</scope>
    <source>
        <strain evidence="3">M0105</strain>
    </source>
</reference>
<feature type="domain" description="MmgE/PrpD C-terminal" evidence="2">
    <location>
        <begin position="17"/>
        <end position="172"/>
    </location>
</feature>
<dbReference type="EMBL" id="JAEHHL010000003">
    <property type="protein sequence ID" value="MBK0399031.1"/>
    <property type="molecule type" value="Genomic_DNA"/>
</dbReference>
<protein>
    <submittedName>
        <fullName evidence="3">MmgE/PrpD family protein</fullName>
    </submittedName>
</protein>
<dbReference type="InterPro" id="IPR036148">
    <property type="entry name" value="MmgE/PrpD_sf"/>
</dbReference>
<sequence>MELGQAVNRYPVVRKLWPSCAYTHRTIHGAEMLHRGIGEGAEIRSIKVRMPEPFHRVAGFVVPNNDAEARFSVSYCAVVGLLTGHVAPDDFREHRFSDPVRRKMTAAVELDLYALPKGDSGDIGPSTPEVITVTLEDGRVLTRETLHVPGGVGSPMTRAQLLQKVADCRCSVAVAEAFLNADGATPVSETGILDQVQGV</sequence>
<dbReference type="GO" id="GO:0016829">
    <property type="term" value="F:lyase activity"/>
    <property type="evidence" value="ECO:0007669"/>
    <property type="project" value="InterPro"/>
</dbReference>
<comment type="caution">
    <text evidence="3">The sequence shown here is derived from an EMBL/GenBank/DDBJ whole genome shotgun (WGS) entry which is preliminary data.</text>
</comment>
<dbReference type="InterPro" id="IPR045337">
    <property type="entry name" value="MmgE_PrpD_C"/>
</dbReference>
<evidence type="ECO:0000259" key="2">
    <source>
        <dbReference type="Pfam" id="PF19305"/>
    </source>
</evidence>
<keyword evidence="4" id="KW-1185">Reference proteome</keyword>
<dbReference type="Gene3D" id="1.10.4100.10">
    <property type="entry name" value="2-methylcitrate dehydratase PrpD"/>
    <property type="match status" value="1"/>
</dbReference>
<evidence type="ECO:0000313" key="3">
    <source>
        <dbReference type="EMBL" id="MBK0399031.1"/>
    </source>
</evidence>
<dbReference type="RefSeq" id="WP_200608903.1">
    <property type="nucleotide sequence ID" value="NZ_JAEHHL010000003.1"/>
</dbReference>
<name>A0A8J7SDT3_9RHOB</name>
<evidence type="ECO:0000313" key="4">
    <source>
        <dbReference type="Proteomes" id="UP000655420"/>
    </source>
</evidence>
<dbReference type="PANTHER" id="PTHR16943">
    <property type="entry name" value="2-METHYLCITRATE DEHYDRATASE-RELATED"/>
    <property type="match status" value="1"/>
</dbReference>
<gene>
    <name evidence="3" type="ORF">H0I76_07505</name>
</gene>
<dbReference type="PANTHER" id="PTHR16943:SF8">
    <property type="entry name" value="2-METHYLCITRATE DEHYDRATASE"/>
    <property type="match status" value="1"/>
</dbReference>
<accession>A0A8J7SDT3</accession>
<comment type="similarity">
    <text evidence="1">Belongs to the PrpD family.</text>
</comment>
<dbReference type="Pfam" id="PF19305">
    <property type="entry name" value="MmgE_PrpD_C"/>
    <property type="match status" value="1"/>
</dbReference>
<dbReference type="Proteomes" id="UP000655420">
    <property type="component" value="Unassembled WGS sequence"/>
</dbReference>
<dbReference type="Gene3D" id="3.30.1330.120">
    <property type="entry name" value="2-methylcitrate dehydratase PrpD"/>
    <property type="match status" value="1"/>
</dbReference>
<dbReference type="InterPro" id="IPR005656">
    <property type="entry name" value="MmgE_PrpD"/>
</dbReference>
<dbReference type="AlphaFoldDB" id="A0A8J7SDT3"/>
<dbReference type="InterPro" id="IPR042183">
    <property type="entry name" value="MmgE/PrpD_sf_1"/>
</dbReference>